<evidence type="ECO:0000256" key="6">
    <source>
        <dbReference type="ARBA" id="ARBA00023136"/>
    </source>
</evidence>
<keyword evidence="9" id="KW-1185">Reference proteome</keyword>
<dbReference type="InterPro" id="IPR001807">
    <property type="entry name" value="ClC"/>
</dbReference>
<evidence type="ECO:0000256" key="3">
    <source>
        <dbReference type="ARBA" id="ARBA00022737"/>
    </source>
</evidence>
<comment type="subcellular location">
    <subcellularLocation>
        <location evidence="1">Membrane</location>
        <topology evidence="1">Multi-pass membrane protein</topology>
    </subcellularLocation>
</comment>
<gene>
    <name evidence="8" type="primary">CLCN7_2</name>
    <name evidence="8" type="ORF">Ciccas_013281</name>
</gene>
<dbReference type="SUPFAM" id="SSF81340">
    <property type="entry name" value="Clc chloride channel"/>
    <property type="match status" value="1"/>
</dbReference>
<proteinExistence type="predicted"/>
<keyword evidence="2 7" id="KW-0812">Transmembrane</keyword>
<feature type="transmembrane region" description="Helical" evidence="7">
    <location>
        <begin position="36"/>
        <end position="55"/>
    </location>
</feature>
<feature type="transmembrane region" description="Helical" evidence="7">
    <location>
        <begin position="61"/>
        <end position="82"/>
    </location>
</feature>
<dbReference type="PANTHER" id="PTHR11689">
    <property type="entry name" value="CHLORIDE CHANNEL PROTEIN CLC FAMILY MEMBER"/>
    <property type="match status" value="1"/>
</dbReference>
<comment type="caution">
    <text evidence="8">The sequence shown here is derived from an EMBL/GenBank/DDBJ whole genome shotgun (WGS) entry which is preliminary data.</text>
</comment>
<reference evidence="8 9" key="1">
    <citation type="submission" date="2024-11" db="EMBL/GenBank/DDBJ databases">
        <title>Adaptive evolution of stress response genes in parasites aligns with host niche diversity.</title>
        <authorList>
            <person name="Hahn C."/>
            <person name="Resl P."/>
        </authorList>
    </citation>
    <scope>NUCLEOTIDE SEQUENCE [LARGE SCALE GENOMIC DNA]</scope>
    <source>
        <strain evidence="8">EGGRZ-B1_66</strain>
        <tissue evidence="8">Body</tissue>
    </source>
</reference>
<evidence type="ECO:0000256" key="5">
    <source>
        <dbReference type="ARBA" id="ARBA00023122"/>
    </source>
</evidence>
<accession>A0ABD2PL06</accession>
<dbReference type="GO" id="GO:0016020">
    <property type="term" value="C:membrane"/>
    <property type="evidence" value="ECO:0007669"/>
    <property type="project" value="UniProtKB-SubCell"/>
</dbReference>
<evidence type="ECO:0000256" key="4">
    <source>
        <dbReference type="ARBA" id="ARBA00022989"/>
    </source>
</evidence>
<organism evidence="8 9">
    <name type="scientific">Cichlidogyrus casuarinus</name>
    <dbReference type="NCBI Taxonomy" id="1844966"/>
    <lineage>
        <taxon>Eukaryota</taxon>
        <taxon>Metazoa</taxon>
        <taxon>Spiralia</taxon>
        <taxon>Lophotrochozoa</taxon>
        <taxon>Platyhelminthes</taxon>
        <taxon>Monogenea</taxon>
        <taxon>Monopisthocotylea</taxon>
        <taxon>Dactylogyridea</taxon>
        <taxon>Ancyrocephalidae</taxon>
        <taxon>Cichlidogyrus</taxon>
    </lineage>
</organism>
<keyword evidence="5" id="KW-0129">CBS domain</keyword>
<dbReference type="EMBL" id="JBJKFK010005678">
    <property type="protein sequence ID" value="KAL3308191.1"/>
    <property type="molecule type" value="Genomic_DNA"/>
</dbReference>
<evidence type="ECO:0000313" key="9">
    <source>
        <dbReference type="Proteomes" id="UP001626550"/>
    </source>
</evidence>
<name>A0ABD2PL06_9PLAT</name>
<sequence>MCADNQFNSVSSLFFSTPEKSVQTLFHDPYLTYNPIVLLIYCPIYFIIALLTYGLSVSSGLFIPGLLIGAAWGRIFGTCLHYANPILFPVPGKFALIGAAAQLGGIVRMTVSLTVILMEATGSVLVGLPILITLVVAKYTGDYFTEGIYDTHIGLSGMALLNWEPDQLAVTKRALDVMSCPVVYLDSVMRVGLLLERIGENCPHHGFPVVEGHVRPDRFQYGTLVGMITAEHLALLLKHKVPIQSKLTNYCLRDIQTQWAWIFLAEDGTQPCTLNIKDYDEHYPNFPKLVDEAQNVSREDRHLLIDLRPYMNEAPFRVPEVSLKAYGCHFS</sequence>
<dbReference type="InterPro" id="IPR051280">
    <property type="entry name" value="Cl-channel/antiporter"/>
</dbReference>
<keyword evidence="3" id="KW-0677">Repeat</keyword>
<dbReference type="Proteomes" id="UP001626550">
    <property type="component" value="Unassembled WGS sequence"/>
</dbReference>
<dbReference type="InterPro" id="IPR046342">
    <property type="entry name" value="CBS_dom_sf"/>
</dbReference>
<feature type="transmembrane region" description="Helical" evidence="7">
    <location>
        <begin position="124"/>
        <end position="141"/>
    </location>
</feature>
<protein>
    <submittedName>
        <fullName evidence="8">H(+)/Cl(-) exchange transporter 7</fullName>
    </submittedName>
</protein>
<dbReference type="AlphaFoldDB" id="A0ABD2PL06"/>
<evidence type="ECO:0000256" key="7">
    <source>
        <dbReference type="SAM" id="Phobius"/>
    </source>
</evidence>
<feature type="transmembrane region" description="Helical" evidence="7">
    <location>
        <begin position="94"/>
        <end position="118"/>
    </location>
</feature>
<dbReference type="Gene3D" id="1.10.3080.10">
    <property type="entry name" value="Clc chloride channel"/>
    <property type="match status" value="1"/>
</dbReference>
<dbReference type="PRINTS" id="PR00762">
    <property type="entry name" value="CLCHANNEL"/>
</dbReference>
<evidence type="ECO:0000313" key="8">
    <source>
        <dbReference type="EMBL" id="KAL3308191.1"/>
    </source>
</evidence>
<dbReference type="Pfam" id="PF00654">
    <property type="entry name" value="Voltage_CLC"/>
    <property type="match status" value="1"/>
</dbReference>
<evidence type="ECO:0000256" key="1">
    <source>
        <dbReference type="ARBA" id="ARBA00004141"/>
    </source>
</evidence>
<keyword evidence="4 7" id="KW-1133">Transmembrane helix</keyword>
<keyword evidence="6 7" id="KW-0472">Membrane</keyword>
<evidence type="ECO:0000256" key="2">
    <source>
        <dbReference type="ARBA" id="ARBA00022692"/>
    </source>
</evidence>
<dbReference type="InterPro" id="IPR014743">
    <property type="entry name" value="Cl-channel_core"/>
</dbReference>
<dbReference type="SUPFAM" id="SSF54631">
    <property type="entry name" value="CBS-domain pair"/>
    <property type="match status" value="1"/>
</dbReference>
<dbReference type="PANTHER" id="PTHR11689:SF136">
    <property type="entry name" value="H(+)_CL(-) EXCHANGE TRANSPORTER 7"/>
    <property type="match status" value="1"/>
</dbReference>